<comment type="subcellular location">
    <subcellularLocation>
        <location evidence="1">Membrane</location>
        <topology evidence="1">Multi-pass membrane protein</topology>
    </subcellularLocation>
</comment>
<reference evidence="12 13" key="1">
    <citation type="submission" date="2024-09" db="EMBL/GenBank/DDBJ databases">
        <title>Chromosome-scale assembly of Riccia fluitans.</title>
        <authorList>
            <person name="Paukszto L."/>
            <person name="Sawicki J."/>
            <person name="Karawczyk K."/>
            <person name="Piernik-Szablinska J."/>
            <person name="Szczecinska M."/>
            <person name="Mazdziarz M."/>
        </authorList>
    </citation>
    <scope>NUCLEOTIDE SEQUENCE [LARGE SCALE GENOMIC DNA]</scope>
    <source>
        <strain evidence="12">Rf_01</strain>
        <tissue evidence="12">Aerial parts of the thallus</tissue>
    </source>
</reference>
<evidence type="ECO:0000256" key="10">
    <source>
        <dbReference type="SAM" id="Phobius"/>
    </source>
</evidence>
<sequence>MIMEEPLFIEGRGSKSMNYETEAHEGAIPILKQNVSLRKSEHPTLSLISPRARSFVSPVTSPKQQQPTESFFSFFLNKEHGRRTEKVYVPPSYGTPYCHQRGPCTPVPRNEAPPGNRSPGGSSISSLFRIPEDLPATGNQQAESLSGSAQDLEVGVLVEHRRGNESSGTCEICGNGLHKEGSGHEFENSKPVFLSLSNKEEEEEKVPLLQAPDFRKAKDKRHHLLKCKTAPVLSTVLVAGLGKAAAGTEGKRKVNELSATGVVWQAFVGLLVYLFVGVMIYCWKRDEFRGIETVGWIDALYFCIVTMCTIGYGDITPETPAAKILSCALVLVGFGFIDALMGGLVTFVLDRQENMILNVVVDGRHEVAKGYVLNAEKGTMRIRLKVFLAVGTVLGSIAVGAFFLHFVEDLLWIDSFYVTVISITTVGYGDFSFQTKWGRLFAALWLLLCTLGVARAFLFLAEARVQKRQRHFARKMLQSKMTATDMMDADIDNDGHVSTSEYVVYKLKAMRKINKKDIVDIVKQFEQLDSAGIGKITMTQLLEAEAEAARQSP</sequence>
<feature type="transmembrane region" description="Helical" evidence="10">
    <location>
        <begin position="440"/>
        <end position="461"/>
    </location>
</feature>
<dbReference type="InterPro" id="IPR013099">
    <property type="entry name" value="K_chnl_dom"/>
</dbReference>
<dbReference type="PROSITE" id="PS00018">
    <property type="entry name" value="EF_HAND_1"/>
    <property type="match status" value="1"/>
</dbReference>
<protein>
    <recommendedName>
        <fullName evidence="11">Potassium channel domain-containing protein</fullName>
    </recommendedName>
</protein>
<dbReference type="GO" id="GO:0005774">
    <property type="term" value="C:vacuolar membrane"/>
    <property type="evidence" value="ECO:0007669"/>
    <property type="project" value="UniProtKB-ARBA"/>
</dbReference>
<keyword evidence="5 10" id="KW-1133">Transmembrane helix</keyword>
<gene>
    <name evidence="12" type="ORF">R1flu_019767</name>
</gene>
<feature type="transmembrane region" description="Helical" evidence="10">
    <location>
        <begin position="386"/>
        <end position="407"/>
    </location>
</feature>
<dbReference type="GO" id="GO:0034220">
    <property type="term" value="P:monoatomic ion transmembrane transport"/>
    <property type="evidence" value="ECO:0007669"/>
    <property type="project" value="UniProtKB-KW"/>
</dbReference>
<dbReference type="SUPFAM" id="SSF81324">
    <property type="entry name" value="Voltage-gated potassium channels"/>
    <property type="match status" value="2"/>
</dbReference>
<comment type="caution">
    <text evidence="12">The sequence shown here is derived from an EMBL/GenBank/DDBJ whole genome shotgun (WGS) entry which is preliminary data.</text>
</comment>
<proteinExistence type="inferred from homology"/>
<evidence type="ECO:0000256" key="5">
    <source>
        <dbReference type="ARBA" id="ARBA00022989"/>
    </source>
</evidence>
<dbReference type="FunFam" id="1.10.287.70:FF:000167">
    <property type="entry name" value="Two-pore potassium channel 2-like"/>
    <property type="match status" value="1"/>
</dbReference>
<feature type="domain" description="Potassium channel" evidence="11">
    <location>
        <begin position="397"/>
        <end position="456"/>
    </location>
</feature>
<dbReference type="PANTHER" id="PTHR11003">
    <property type="entry name" value="POTASSIUM CHANNEL, SUBFAMILY K"/>
    <property type="match status" value="1"/>
</dbReference>
<dbReference type="PRINTS" id="PR01333">
    <property type="entry name" value="2POREKCHANEL"/>
</dbReference>
<dbReference type="InterPro" id="IPR018247">
    <property type="entry name" value="EF_Hand_1_Ca_BS"/>
</dbReference>
<evidence type="ECO:0000256" key="6">
    <source>
        <dbReference type="ARBA" id="ARBA00023065"/>
    </source>
</evidence>
<feature type="domain" description="Potassium channel" evidence="11">
    <location>
        <begin position="271"/>
        <end position="348"/>
    </location>
</feature>
<keyword evidence="6" id="KW-0406">Ion transport</keyword>
<keyword evidence="8" id="KW-0407">Ion channel</keyword>
<feature type="transmembrane region" description="Helical" evidence="10">
    <location>
        <begin position="295"/>
        <end position="315"/>
    </location>
</feature>
<evidence type="ECO:0000256" key="2">
    <source>
        <dbReference type="ARBA" id="ARBA00010159"/>
    </source>
</evidence>
<name>A0ABD1ZN32_9MARC</name>
<evidence type="ECO:0000256" key="4">
    <source>
        <dbReference type="ARBA" id="ARBA00022692"/>
    </source>
</evidence>
<dbReference type="AlphaFoldDB" id="A0ABD1ZN32"/>
<evidence type="ECO:0000256" key="8">
    <source>
        <dbReference type="ARBA" id="ARBA00023303"/>
    </source>
</evidence>
<evidence type="ECO:0000256" key="7">
    <source>
        <dbReference type="ARBA" id="ARBA00023136"/>
    </source>
</evidence>
<evidence type="ECO:0000259" key="11">
    <source>
        <dbReference type="Pfam" id="PF07885"/>
    </source>
</evidence>
<feature type="transmembrane region" description="Helical" evidence="10">
    <location>
        <begin position="321"/>
        <end position="349"/>
    </location>
</feature>
<feature type="region of interest" description="Disordered" evidence="9">
    <location>
        <begin position="104"/>
        <end position="127"/>
    </location>
</feature>
<keyword evidence="3" id="KW-0813">Transport</keyword>
<accession>A0ABD1ZN32</accession>
<evidence type="ECO:0000256" key="3">
    <source>
        <dbReference type="ARBA" id="ARBA00022448"/>
    </source>
</evidence>
<keyword evidence="4 10" id="KW-0812">Transmembrane</keyword>
<dbReference type="PANTHER" id="PTHR11003:SF282">
    <property type="entry name" value="TWO-PORE POTASSIUM CHANNEL 3"/>
    <property type="match status" value="1"/>
</dbReference>
<dbReference type="EMBL" id="JBHFFA010000001">
    <property type="protein sequence ID" value="KAL2651639.1"/>
    <property type="molecule type" value="Genomic_DNA"/>
</dbReference>
<organism evidence="12 13">
    <name type="scientific">Riccia fluitans</name>
    <dbReference type="NCBI Taxonomy" id="41844"/>
    <lineage>
        <taxon>Eukaryota</taxon>
        <taxon>Viridiplantae</taxon>
        <taxon>Streptophyta</taxon>
        <taxon>Embryophyta</taxon>
        <taxon>Marchantiophyta</taxon>
        <taxon>Marchantiopsida</taxon>
        <taxon>Marchantiidae</taxon>
        <taxon>Marchantiales</taxon>
        <taxon>Ricciaceae</taxon>
        <taxon>Riccia</taxon>
    </lineage>
</organism>
<evidence type="ECO:0000256" key="9">
    <source>
        <dbReference type="SAM" id="MobiDB-lite"/>
    </source>
</evidence>
<evidence type="ECO:0000313" key="13">
    <source>
        <dbReference type="Proteomes" id="UP001605036"/>
    </source>
</evidence>
<dbReference type="InterPro" id="IPR003280">
    <property type="entry name" value="2pore_dom_K_chnl"/>
</dbReference>
<dbReference type="Proteomes" id="UP001605036">
    <property type="component" value="Unassembled WGS sequence"/>
</dbReference>
<keyword evidence="7 10" id="KW-0472">Membrane</keyword>
<feature type="transmembrane region" description="Helical" evidence="10">
    <location>
        <begin position="262"/>
        <end position="283"/>
    </location>
</feature>
<evidence type="ECO:0000313" key="12">
    <source>
        <dbReference type="EMBL" id="KAL2651639.1"/>
    </source>
</evidence>
<dbReference type="Gene3D" id="1.10.287.70">
    <property type="match status" value="2"/>
</dbReference>
<keyword evidence="13" id="KW-1185">Reference proteome</keyword>
<evidence type="ECO:0000256" key="1">
    <source>
        <dbReference type="ARBA" id="ARBA00004141"/>
    </source>
</evidence>
<dbReference type="Pfam" id="PF07885">
    <property type="entry name" value="Ion_trans_2"/>
    <property type="match status" value="2"/>
</dbReference>
<dbReference type="Gene3D" id="1.10.238.10">
    <property type="entry name" value="EF-hand"/>
    <property type="match status" value="1"/>
</dbReference>
<comment type="similarity">
    <text evidence="2">Belongs to the two pore domain potassium channel (TC 1.A.1.7) family.</text>
</comment>